<protein>
    <submittedName>
        <fullName evidence="1">Uncharacterized protein</fullName>
    </submittedName>
</protein>
<organism evidence="1 2">
    <name type="scientific">Gordonia phage Skog</name>
    <dbReference type="NCBI Taxonomy" id="2704033"/>
    <lineage>
        <taxon>Viruses</taxon>
        <taxon>Duplodnaviria</taxon>
        <taxon>Heunggongvirae</taxon>
        <taxon>Uroviricota</taxon>
        <taxon>Caudoviricetes</taxon>
        <taxon>Skogvirus</taxon>
        <taxon>Skogvirus Skog</taxon>
    </lineage>
</organism>
<evidence type="ECO:0000313" key="1">
    <source>
        <dbReference type="EMBL" id="QIG58242.1"/>
    </source>
</evidence>
<evidence type="ECO:0000313" key="2">
    <source>
        <dbReference type="Proteomes" id="UP000503093"/>
    </source>
</evidence>
<gene>
    <name evidence="1" type="primary">91</name>
    <name evidence="1" type="ORF">SEA_SKOG_90</name>
</gene>
<reference evidence="1 2" key="1">
    <citation type="submission" date="2020-01" db="EMBL/GenBank/DDBJ databases">
        <authorList>
            <person name="Alvaro L.E."/>
            <person name="Baker K.N."/>
            <person name="Baxter I.S."/>
            <person name="Brown M.R."/>
            <person name="Driscoll K.D."/>
            <person name="Elrubaie J.M."/>
            <person name="Feith S.L."/>
            <person name="Indihar D.F."/>
            <person name="Knoch V.T."/>
            <person name="Koirtyohann K.M."/>
            <person name="Kratz M.A."/>
            <person name="Lear A.H."/>
            <person name="Lindblom K.E."/>
            <person name="Marcus E.R."/>
            <person name="Murphy M.E."/>
            <person name="Sensor R."/>
            <person name="Sherman S.J."/>
            <person name="Swift V.R."/>
            <person name="White K.E."/>
            <person name="Wills S.J."/>
            <person name="Gatt S.M."/>
            <person name="Lohbauer S.A."/>
            <person name="Power T.R."/>
            <person name="Rosales K.A."/>
            <person name="Sisson B.M."/>
            <person name="Isern S."/>
            <person name="Michael S.F."/>
            <person name="Sunnen C.N."/>
            <person name="Garlena R.A."/>
            <person name="Russell D.A."/>
            <person name="Pope W.H."/>
            <person name="Jacobs-Sera D."/>
            <person name="Hatfull G.F."/>
        </authorList>
    </citation>
    <scope>NUCLEOTIDE SEQUENCE [LARGE SCALE GENOMIC DNA]</scope>
</reference>
<dbReference type="RefSeq" id="YP_010059340.1">
    <property type="nucleotide sequence ID" value="NC_054725.1"/>
</dbReference>
<dbReference type="Proteomes" id="UP000503093">
    <property type="component" value="Segment"/>
</dbReference>
<proteinExistence type="predicted"/>
<accession>A0A6G6XJG6</accession>
<dbReference type="KEGG" id="vg:64766572"/>
<sequence length="51" mass="5835">MSDYIDPLVKQAEQVILRHQRGSGVPTQEWVHLVQSLARRVDDLTHKGGIR</sequence>
<dbReference type="EMBL" id="MN908687">
    <property type="protein sequence ID" value="QIG58242.1"/>
    <property type="molecule type" value="Genomic_DNA"/>
</dbReference>
<dbReference type="GeneID" id="64766572"/>
<name>A0A6G6XJG6_9CAUD</name>
<keyword evidence="2" id="KW-1185">Reference proteome</keyword>